<reference evidence="1" key="5">
    <citation type="journal article" date="2021" name="G3 (Bethesda)">
        <title>Aegilops tauschii genome assembly Aet v5.0 features greater sequence contiguity and improved annotation.</title>
        <authorList>
            <person name="Wang L."/>
            <person name="Zhu T."/>
            <person name="Rodriguez J.C."/>
            <person name="Deal K.R."/>
            <person name="Dubcovsky J."/>
            <person name="McGuire P.E."/>
            <person name="Lux T."/>
            <person name="Spannagl M."/>
            <person name="Mayer K.F.X."/>
            <person name="Baldrich P."/>
            <person name="Meyers B.C."/>
            <person name="Huo N."/>
            <person name="Gu Y.Q."/>
            <person name="Zhou H."/>
            <person name="Devos K.M."/>
            <person name="Bennetzen J.L."/>
            <person name="Unver T."/>
            <person name="Budak H."/>
            <person name="Gulick P.J."/>
            <person name="Galiba G."/>
            <person name="Kalapos B."/>
            <person name="Nelson D.R."/>
            <person name="Li P."/>
            <person name="You F.M."/>
            <person name="Luo M.C."/>
            <person name="Dvorak J."/>
        </authorList>
    </citation>
    <scope>NUCLEOTIDE SEQUENCE [LARGE SCALE GENOMIC DNA]</scope>
    <source>
        <strain evidence="1">cv. AL8/78</strain>
    </source>
</reference>
<protein>
    <recommendedName>
        <fullName evidence="3">Reverse transcriptase domain-containing protein</fullName>
    </recommendedName>
</protein>
<reference evidence="2" key="1">
    <citation type="journal article" date="2014" name="Science">
        <title>Ancient hybridizations among the ancestral genomes of bread wheat.</title>
        <authorList>
            <consortium name="International Wheat Genome Sequencing Consortium,"/>
            <person name="Marcussen T."/>
            <person name="Sandve S.R."/>
            <person name="Heier L."/>
            <person name="Spannagl M."/>
            <person name="Pfeifer M."/>
            <person name="Jakobsen K.S."/>
            <person name="Wulff B.B."/>
            <person name="Steuernagel B."/>
            <person name="Mayer K.F."/>
            <person name="Olsen O.A."/>
        </authorList>
    </citation>
    <scope>NUCLEOTIDE SEQUENCE [LARGE SCALE GENOMIC DNA]</scope>
    <source>
        <strain evidence="2">cv. AL8/78</strain>
    </source>
</reference>
<dbReference type="EnsemblPlants" id="AET1Gv20722300.6">
    <property type="protein sequence ID" value="AET1Gv20722300.6"/>
    <property type="gene ID" value="AET1Gv20722300"/>
</dbReference>
<proteinExistence type="predicted"/>
<sequence length="132" mass="14371">YIFSSTHINCGRPFLASHLPEGSLDPTYLIPDKNEVLQILKDMKLNASPGPDGFNVEFYLATWDWIGHDVTQLEALAAHSLQGILLGPNCPPIHSLLFADDLLVCGQATIQEANAMANIINHFCSVSGQTPN</sequence>
<keyword evidence="2" id="KW-1185">Reference proteome</keyword>
<evidence type="ECO:0008006" key="3">
    <source>
        <dbReference type="Google" id="ProtNLM"/>
    </source>
</evidence>
<dbReference type="Gramene" id="AET1Gv20722300.6">
    <property type="protein sequence ID" value="AET1Gv20722300.6"/>
    <property type="gene ID" value="AET1Gv20722300"/>
</dbReference>
<evidence type="ECO:0000313" key="2">
    <source>
        <dbReference type="Proteomes" id="UP000015105"/>
    </source>
</evidence>
<reference evidence="1" key="4">
    <citation type="submission" date="2019-03" db="UniProtKB">
        <authorList>
            <consortium name="EnsemblPlants"/>
        </authorList>
    </citation>
    <scope>IDENTIFICATION</scope>
</reference>
<reference evidence="1" key="3">
    <citation type="journal article" date="2017" name="Nature">
        <title>Genome sequence of the progenitor of the wheat D genome Aegilops tauschii.</title>
        <authorList>
            <person name="Luo M.C."/>
            <person name="Gu Y.Q."/>
            <person name="Puiu D."/>
            <person name="Wang H."/>
            <person name="Twardziok S.O."/>
            <person name="Deal K.R."/>
            <person name="Huo N."/>
            <person name="Zhu T."/>
            <person name="Wang L."/>
            <person name="Wang Y."/>
            <person name="McGuire P.E."/>
            <person name="Liu S."/>
            <person name="Long H."/>
            <person name="Ramasamy R.K."/>
            <person name="Rodriguez J.C."/>
            <person name="Van S.L."/>
            <person name="Yuan L."/>
            <person name="Wang Z."/>
            <person name="Xia Z."/>
            <person name="Xiao L."/>
            <person name="Anderson O.D."/>
            <person name="Ouyang S."/>
            <person name="Liang Y."/>
            <person name="Zimin A.V."/>
            <person name="Pertea G."/>
            <person name="Qi P."/>
            <person name="Bennetzen J.L."/>
            <person name="Dai X."/>
            <person name="Dawson M.W."/>
            <person name="Muller H.G."/>
            <person name="Kugler K."/>
            <person name="Rivarola-Duarte L."/>
            <person name="Spannagl M."/>
            <person name="Mayer K.F.X."/>
            <person name="Lu F.H."/>
            <person name="Bevan M.W."/>
            <person name="Leroy P."/>
            <person name="Li P."/>
            <person name="You F.M."/>
            <person name="Sun Q."/>
            <person name="Liu Z."/>
            <person name="Lyons E."/>
            <person name="Wicker T."/>
            <person name="Salzberg S.L."/>
            <person name="Devos K.M."/>
            <person name="Dvorak J."/>
        </authorList>
    </citation>
    <scope>NUCLEOTIDE SEQUENCE [LARGE SCALE GENOMIC DNA]</scope>
    <source>
        <strain evidence="1">cv. AL8/78</strain>
    </source>
</reference>
<reference evidence="2" key="2">
    <citation type="journal article" date="2017" name="Nat. Plants">
        <title>The Aegilops tauschii genome reveals multiple impacts of transposons.</title>
        <authorList>
            <person name="Zhao G."/>
            <person name="Zou C."/>
            <person name="Li K."/>
            <person name="Wang K."/>
            <person name="Li T."/>
            <person name="Gao L."/>
            <person name="Zhang X."/>
            <person name="Wang H."/>
            <person name="Yang Z."/>
            <person name="Liu X."/>
            <person name="Jiang W."/>
            <person name="Mao L."/>
            <person name="Kong X."/>
            <person name="Jiao Y."/>
            <person name="Jia J."/>
        </authorList>
    </citation>
    <scope>NUCLEOTIDE SEQUENCE [LARGE SCALE GENOMIC DNA]</scope>
    <source>
        <strain evidence="2">cv. AL8/78</strain>
    </source>
</reference>
<organism evidence="1 2">
    <name type="scientific">Aegilops tauschii subsp. strangulata</name>
    <name type="common">Goatgrass</name>
    <dbReference type="NCBI Taxonomy" id="200361"/>
    <lineage>
        <taxon>Eukaryota</taxon>
        <taxon>Viridiplantae</taxon>
        <taxon>Streptophyta</taxon>
        <taxon>Embryophyta</taxon>
        <taxon>Tracheophyta</taxon>
        <taxon>Spermatophyta</taxon>
        <taxon>Magnoliopsida</taxon>
        <taxon>Liliopsida</taxon>
        <taxon>Poales</taxon>
        <taxon>Poaceae</taxon>
        <taxon>BOP clade</taxon>
        <taxon>Pooideae</taxon>
        <taxon>Triticodae</taxon>
        <taxon>Triticeae</taxon>
        <taxon>Triticinae</taxon>
        <taxon>Aegilops</taxon>
    </lineage>
</organism>
<dbReference type="AlphaFoldDB" id="A0A452ZD82"/>
<evidence type="ECO:0000313" key="1">
    <source>
        <dbReference type="EnsemblPlants" id="AET1Gv20722300.6"/>
    </source>
</evidence>
<dbReference type="Proteomes" id="UP000015105">
    <property type="component" value="Chromosome 1D"/>
</dbReference>
<accession>A0A452ZD82</accession>
<name>A0A452ZD82_AEGTS</name>